<feature type="domain" description="Helicase ATP-binding" evidence="11">
    <location>
        <begin position="242"/>
        <end position="439"/>
    </location>
</feature>
<organism evidence="14 15">
    <name type="scientific">Microscilla marina ATCC 23134</name>
    <dbReference type="NCBI Taxonomy" id="313606"/>
    <lineage>
        <taxon>Bacteria</taxon>
        <taxon>Pseudomonadati</taxon>
        <taxon>Bacteroidota</taxon>
        <taxon>Cytophagia</taxon>
        <taxon>Cytophagales</taxon>
        <taxon>Microscillaceae</taxon>
        <taxon>Microscilla</taxon>
    </lineage>
</organism>
<dbReference type="SMART" id="SM00490">
    <property type="entry name" value="HELICc"/>
    <property type="match status" value="1"/>
</dbReference>
<dbReference type="GO" id="GO:0004518">
    <property type="term" value="F:nuclease activity"/>
    <property type="evidence" value="ECO:0007669"/>
    <property type="project" value="UniProtKB-KW"/>
</dbReference>
<dbReference type="InterPro" id="IPR054712">
    <property type="entry name" value="Cas3-like_dom"/>
</dbReference>
<dbReference type="Pfam" id="PF22590">
    <property type="entry name" value="Cas3-like_C_2"/>
    <property type="match status" value="1"/>
</dbReference>
<name>A1ZVP8_MICM2</name>
<dbReference type="Gene3D" id="3.40.50.300">
    <property type="entry name" value="P-loop containing nucleotide triphosphate hydrolases"/>
    <property type="match status" value="2"/>
</dbReference>
<feature type="domain" description="HD Cas3-type" evidence="13">
    <location>
        <begin position="6"/>
        <end position="204"/>
    </location>
</feature>
<dbReference type="InterPro" id="IPR006483">
    <property type="entry name" value="CRISPR-assoc_Cas3_HD"/>
</dbReference>
<dbReference type="PANTHER" id="PTHR47959">
    <property type="entry name" value="ATP-DEPENDENT RNA HELICASE RHLE-RELATED"/>
    <property type="match status" value="1"/>
</dbReference>
<evidence type="ECO:0000256" key="5">
    <source>
        <dbReference type="ARBA" id="ARBA00022741"/>
    </source>
</evidence>
<dbReference type="GO" id="GO:0005829">
    <property type="term" value="C:cytosol"/>
    <property type="evidence" value="ECO:0007669"/>
    <property type="project" value="TreeGrafter"/>
</dbReference>
<keyword evidence="9" id="KW-0051">Antiviral defense</keyword>
<dbReference type="PROSITE" id="PS51192">
    <property type="entry name" value="HELICASE_ATP_BIND_1"/>
    <property type="match status" value="1"/>
</dbReference>
<proteinExistence type="inferred from homology"/>
<evidence type="ECO:0000256" key="2">
    <source>
        <dbReference type="ARBA" id="ARBA00009046"/>
    </source>
</evidence>
<dbReference type="InterPro" id="IPR027417">
    <property type="entry name" value="P-loop_NTPase"/>
</dbReference>
<keyword evidence="6" id="KW-0378">Hydrolase</keyword>
<dbReference type="PROSITE" id="PS51194">
    <property type="entry name" value="HELICASE_CTER"/>
    <property type="match status" value="1"/>
</dbReference>
<comment type="similarity">
    <text evidence="1">In the N-terminal section; belongs to the CRISPR-associated nuclease Cas3-HD family.</text>
</comment>
<dbReference type="Proteomes" id="UP000004095">
    <property type="component" value="Unassembled WGS sequence"/>
</dbReference>
<dbReference type="InterPro" id="IPR011545">
    <property type="entry name" value="DEAD/DEAH_box_helicase_dom"/>
</dbReference>
<dbReference type="SMART" id="SM00487">
    <property type="entry name" value="DEXDc"/>
    <property type="match status" value="1"/>
</dbReference>
<keyword evidence="5" id="KW-0547">Nucleotide-binding</keyword>
<keyword evidence="15" id="KW-1185">Reference proteome</keyword>
<evidence type="ECO:0000313" key="14">
    <source>
        <dbReference type="EMBL" id="EAY25591.1"/>
    </source>
</evidence>
<dbReference type="RefSeq" id="WP_002702610.1">
    <property type="nucleotide sequence ID" value="NZ_AAWS01000046.1"/>
</dbReference>
<dbReference type="SUPFAM" id="SSF52540">
    <property type="entry name" value="P-loop containing nucleoside triphosphate hydrolases"/>
    <property type="match status" value="1"/>
</dbReference>
<dbReference type="EMBL" id="AAWS01000046">
    <property type="protein sequence ID" value="EAY25591.1"/>
    <property type="molecule type" value="Genomic_DNA"/>
</dbReference>
<dbReference type="GO" id="GO:0003676">
    <property type="term" value="F:nucleic acid binding"/>
    <property type="evidence" value="ECO:0007669"/>
    <property type="project" value="InterPro"/>
</dbReference>
<keyword evidence="7 14" id="KW-0347">Helicase</keyword>
<protein>
    <submittedName>
        <fullName evidence="14">Dead/deah box helicase, fused to N-terminal hd domain</fullName>
    </submittedName>
</protein>
<dbReference type="eggNOG" id="COG1203">
    <property type="taxonomic scope" value="Bacteria"/>
</dbReference>
<sequence length="769" mass="89521">MDILAKSTPPLTLKQHIDDCLGIHKYLPTLFPAIDKLPGFERFWEVLWLAIVFHDLGKAHQEFQKLLRDKKNEWNRQRHELFSVPFIKAFDIDEAIQEVLMLVVAGHHKNFQVLLTDFIEKTYGADEFSFDDDRETFHEVFYAYVDQPKVKELLHSYAVKITTIQAIDIEGFVRRYKKRPWVSSHPNYWFLLLLFGALKHCDHLGSARVAHLPKLENYDFEFLRHLRIRLQLGGKDFYTHQKLCSRVKGHLILTAPTGSGKTESALLWLKNQLAHTGQGRAFYILPFTASINAMYERLSKDMDTEATKKVGMLHGKLSAYLSHYFEEHQYTTSERKEKIRELREKFKHILTPIKVVTPFQLLKHLFGLRGFEQGVFEWVGSYLIFDEIHAYSPQVAAQIKVLLEFMTQHLHSQVMIMTATLPRFLKQELRQVLGNPQEIEADAALYQSFRRHQVVLQEGLLADNYPLIEGELNAGKKVLVVCNTVKQAQETYQYFAEHSATKILLHGAFNGADRNQKEQRLLKGENTQDASPVVQLLIGTQAIEVSLDIDYDVIYSEPAPIDALIQRFGRVNRQQKKGICRCVVFKQSNKADTYIYNKQVVDKTLEIFERNAVNNQGVINENQLQDFIDEVYPAWDEAGQKEFDKTYGYLKQSLKTLSPLVHSKTKEEEFYRQFDGIKVLPQAQRAQFEEYLKDFDFINAENLKVQVREGKFKGWLDNHLVRTNHFTMSKQGDKDGYIQIDYFETRKKYDPALGLLNDEEITWIDDNQL</sequence>
<evidence type="ECO:0000256" key="4">
    <source>
        <dbReference type="ARBA" id="ARBA00022723"/>
    </source>
</evidence>
<comment type="similarity">
    <text evidence="2">In the central section; belongs to the CRISPR-associated helicase Cas3 family.</text>
</comment>
<dbReference type="GO" id="GO:0005524">
    <property type="term" value="F:ATP binding"/>
    <property type="evidence" value="ECO:0007669"/>
    <property type="project" value="UniProtKB-KW"/>
</dbReference>
<feature type="domain" description="Helicase C-terminal" evidence="12">
    <location>
        <begin position="460"/>
        <end position="625"/>
    </location>
</feature>
<dbReference type="Pfam" id="PF00270">
    <property type="entry name" value="DEAD"/>
    <property type="match status" value="1"/>
</dbReference>
<reference evidence="14 15" key="1">
    <citation type="submission" date="2007-01" db="EMBL/GenBank/DDBJ databases">
        <authorList>
            <person name="Haygood M."/>
            <person name="Podell S."/>
            <person name="Anderson C."/>
            <person name="Hopkinson B."/>
            <person name="Roe K."/>
            <person name="Barbeau K."/>
            <person name="Gaasterland T."/>
            <person name="Ferriera S."/>
            <person name="Johnson J."/>
            <person name="Kravitz S."/>
            <person name="Beeson K."/>
            <person name="Sutton G."/>
            <person name="Rogers Y.-H."/>
            <person name="Friedman R."/>
            <person name="Frazier M."/>
            <person name="Venter J.C."/>
        </authorList>
    </citation>
    <scope>NUCLEOTIDE SEQUENCE [LARGE SCALE GENOMIC DNA]</scope>
    <source>
        <strain evidence="14 15">ATCC 23134</strain>
    </source>
</reference>
<dbReference type="NCBIfam" id="TIGR01596">
    <property type="entry name" value="cas3_HD"/>
    <property type="match status" value="1"/>
</dbReference>
<dbReference type="InterPro" id="IPR038257">
    <property type="entry name" value="CRISPR-assoc_Cas3_HD_sf"/>
</dbReference>
<comment type="caution">
    <text evidence="14">The sequence shown here is derived from an EMBL/GenBank/DDBJ whole genome shotgun (WGS) entry which is preliminary data.</text>
</comment>
<gene>
    <name evidence="14" type="ORF">M23134_00689</name>
</gene>
<dbReference type="InterPro" id="IPR050079">
    <property type="entry name" value="DEAD_box_RNA_helicase"/>
</dbReference>
<dbReference type="InterPro" id="IPR014001">
    <property type="entry name" value="Helicase_ATP-bd"/>
</dbReference>
<keyword evidence="3" id="KW-0540">Nuclease</keyword>
<comment type="similarity">
    <text evidence="10">Belongs to the DEAD box helicase family.</text>
</comment>
<evidence type="ECO:0000259" key="12">
    <source>
        <dbReference type="PROSITE" id="PS51194"/>
    </source>
</evidence>
<evidence type="ECO:0000259" key="13">
    <source>
        <dbReference type="PROSITE" id="PS51643"/>
    </source>
</evidence>
<dbReference type="PANTHER" id="PTHR47959:SF16">
    <property type="entry name" value="CRISPR-ASSOCIATED NUCLEASE_HELICASE CAS3-RELATED"/>
    <property type="match status" value="1"/>
</dbReference>
<dbReference type="Gene3D" id="1.10.3210.30">
    <property type="match status" value="1"/>
</dbReference>
<dbReference type="GO" id="GO:0003724">
    <property type="term" value="F:RNA helicase activity"/>
    <property type="evidence" value="ECO:0007669"/>
    <property type="project" value="TreeGrafter"/>
</dbReference>
<evidence type="ECO:0000256" key="6">
    <source>
        <dbReference type="ARBA" id="ARBA00022801"/>
    </source>
</evidence>
<dbReference type="GO" id="GO:0046872">
    <property type="term" value="F:metal ion binding"/>
    <property type="evidence" value="ECO:0007669"/>
    <property type="project" value="UniProtKB-KW"/>
</dbReference>
<dbReference type="NCBIfam" id="TIGR01587">
    <property type="entry name" value="cas3_core"/>
    <property type="match status" value="1"/>
</dbReference>
<accession>A1ZVP8</accession>
<keyword evidence="8" id="KW-0067">ATP-binding</keyword>
<evidence type="ECO:0000256" key="8">
    <source>
        <dbReference type="ARBA" id="ARBA00022840"/>
    </source>
</evidence>
<evidence type="ECO:0000256" key="9">
    <source>
        <dbReference type="ARBA" id="ARBA00023118"/>
    </source>
</evidence>
<evidence type="ECO:0000256" key="10">
    <source>
        <dbReference type="ARBA" id="ARBA00038437"/>
    </source>
</evidence>
<evidence type="ECO:0000256" key="3">
    <source>
        <dbReference type="ARBA" id="ARBA00022722"/>
    </source>
</evidence>
<dbReference type="InterPro" id="IPR006474">
    <property type="entry name" value="Helicase_Cas3_CRISPR-ass_core"/>
</dbReference>
<dbReference type="CDD" id="cd09641">
    <property type="entry name" value="Cas3''_I"/>
    <property type="match status" value="1"/>
</dbReference>
<evidence type="ECO:0000259" key="11">
    <source>
        <dbReference type="PROSITE" id="PS51192"/>
    </source>
</evidence>
<dbReference type="GO" id="GO:0016787">
    <property type="term" value="F:hydrolase activity"/>
    <property type="evidence" value="ECO:0007669"/>
    <property type="project" value="UniProtKB-KW"/>
</dbReference>
<dbReference type="InterPro" id="IPR001650">
    <property type="entry name" value="Helicase_C-like"/>
</dbReference>
<keyword evidence="4" id="KW-0479">Metal-binding</keyword>
<dbReference type="PROSITE" id="PS51643">
    <property type="entry name" value="HD_CAS3"/>
    <property type="match status" value="1"/>
</dbReference>
<dbReference type="OrthoDB" id="9810236at2"/>
<evidence type="ECO:0000256" key="1">
    <source>
        <dbReference type="ARBA" id="ARBA00006847"/>
    </source>
</evidence>
<evidence type="ECO:0000313" key="15">
    <source>
        <dbReference type="Proteomes" id="UP000004095"/>
    </source>
</evidence>
<dbReference type="GO" id="GO:0051607">
    <property type="term" value="P:defense response to virus"/>
    <property type="evidence" value="ECO:0007669"/>
    <property type="project" value="UniProtKB-KW"/>
</dbReference>
<evidence type="ECO:0000256" key="7">
    <source>
        <dbReference type="ARBA" id="ARBA00022806"/>
    </source>
</evidence>
<dbReference type="AlphaFoldDB" id="A1ZVP8"/>